<evidence type="ECO:0000313" key="2">
    <source>
        <dbReference type="EMBL" id="CAD9442386.1"/>
    </source>
</evidence>
<gene>
    <name evidence="2" type="ORF">DSPE1174_LOCUS18814</name>
</gene>
<dbReference type="AlphaFoldDB" id="A0A7S2D409"/>
<reference evidence="2" key="1">
    <citation type="submission" date="2021-01" db="EMBL/GenBank/DDBJ databases">
        <authorList>
            <person name="Corre E."/>
            <person name="Pelletier E."/>
            <person name="Niang G."/>
            <person name="Scheremetjew M."/>
            <person name="Finn R."/>
            <person name="Kale V."/>
            <person name="Holt S."/>
            <person name="Cochrane G."/>
            <person name="Meng A."/>
            <person name="Brown T."/>
            <person name="Cohen L."/>
        </authorList>
    </citation>
    <scope>NUCLEOTIDE SEQUENCE</scope>
    <source>
        <strain evidence="2">CCMP1381</strain>
    </source>
</reference>
<protein>
    <submittedName>
        <fullName evidence="2">Uncharacterized protein</fullName>
    </submittedName>
</protein>
<dbReference type="EMBL" id="HBGS01036352">
    <property type="protein sequence ID" value="CAD9442386.1"/>
    <property type="molecule type" value="Transcribed_RNA"/>
</dbReference>
<proteinExistence type="predicted"/>
<sequence>MPSGQRDTDFESGMLESMEPQNQISVPMDMRKEDWHSNMLRNDVSKVTHSHKKNSNFATIGIDVNKELCSITTAEKECEEHNHFSGRILSEIKKTSRDSTANQQSRIKNITPPSTMIMLENERVEPIPPRPEWMHQSDAAAVGNNISSIRRELSRDCQKVQRHPPMPMSSINGLAPLLFNCFNFQSFGAFFIDPTRTAQQAATMAAKSYREPSETSIISNSKNPPPVPVPPQRSDPIVDRWVTVSKHSTVLL</sequence>
<evidence type="ECO:0000256" key="1">
    <source>
        <dbReference type="SAM" id="MobiDB-lite"/>
    </source>
</evidence>
<accession>A0A7S2D409</accession>
<feature type="compositionally biased region" description="Pro residues" evidence="1">
    <location>
        <begin position="223"/>
        <end position="233"/>
    </location>
</feature>
<organism evidence="2">
    <name type="scientific">Octactis speculum</name>
    <dbReference type="NCBI Taxonomy" id="3111310"/>
    <lineage>
        <taxon>Eukaryota</taxon>
        <taxon>Sar</taxon>
        <taxon>Stramenopiles</taxon>
        <taxon>Ochrophyta</taxon>
        <taxon>Dictyochophyceae</taxon>
        <taxon>Dictyochales</taxon>
        <taxon>Dictyochaceae</taxon>
        <taxon>Octactis</taxon>
    </lineage>
</organism>
<feature type="region of interest" description="Disordered" evidence="1">
    <location>
        <begin position="209"/>
        <end position="234"/>
    </location>
</feature>
<name>A0A7S2D409_9STRA</name>
<feature type="region of interest" description="Disordered" evidence="1">
    <location>
        <begin position="1"/>
        <end position="20"/>
    </location>
</feature>